<evidence type="ECO:0000256" key="2">
    <source>
        <dbReference type="ARBA" id="ARBA00022840"/>
    </source>
</evidence>
<evidence type="ECO:0000256" key="1">
    <source>
        <dbReference type="ARBA" id="ARBA00022741"/>
    </source>
</evidence>
<dbReference type="AlphaFoldDB" id="A0A5N5WW19"/>
<dbReference type="InterPro" id="IPR050173">
    <property type="entry name" value="ABC_transporter_C-like"/>
</dbReference>
<dbReference type="OrthoDB" id="6500128at2759"/>
<reference evidence="3 4" key="1">
    <citation type="submission" date="2019-04" db="EMBL/GenBank/DDBJ databases">
        <title>Friends and foes A comparative genomics study of 23 Aspergillus species from section Flavi.</title>
        <authorList>
            <consortium name="DOE Joint Genome Institute"/>
            <person name="Kjaerbolling I."/>
            <person name="Vesth T."/>
            <person name="Frisvad J.C."/>
            <person name="Nybo J.L."/>
            <person name="Theobald S."/>
            <person name="Kildgaard S."/>
            <person name="Isbrandt T."/>
            <person name="Kuo A."/>
            <person name="Sato A."/>
            <person name="Lyhne E.K."/>
            <person name="Kogle M.E."/>
            <person name="Wiebenga A."/>
            <person name="Kun R.S."/>
            <person name="Lubbers R.J."/>
            <person name="Makela M.R."/>
            <person name="Barry K."/>
            <person name="Chovatia M."/>
            <person name="Clum A."/>
            <person name="Daum C."/>
            <person name="Haridas S."/>
            <person name="He G."/>
            <person name="LaButti K."/>
            <person name="Lipzen A."/>
            <person name="Mondo S."/>
            <person name="Riley R."/>
            <person name="Salamov A."/>
            <person name="Simmons B.A."/>
            <person name="Magnuson J.K."/>
            <person name="Henrissat B."/>
            <person name="Mortensen U.H."/>
            <person name="Larsen T.O."/>
            <person name="Devries R.P."/>
            <person name="Grigoriev I.V."/>
            <person name="Machida M."/>
            <person name="Baker S.E."/>
            <person name="Andersen M.R."/>
        </authorList>
    </citation>
    <scope>NUCLEOTIDE SEQUENCE [LARGE SCALE GENOMIC DNA]</scope>
    <source>
        <strain evidence="3 4">CBS 151.66</strain>
    </source>
</reference>
<dbReference type="Gene3D" id="3.40.50.300">
    <property type="entry name" value="P-loop containing nucleotide triphosphate hydrolases"/>
    <property type="match status" value="1"/>
</dbReference>
<keyword evidence="2" id="KW-0067">ATP-binding</keyword>
<dbReference type="SUPFAM" id="SSF52540">
    <property type="entry name" value="P-loop containing nucleoside triphosphate hydrolases"/>
    <property type="match status" value="1"/>
</dbReference>
<name>A0A5N5WW19_9EURO</name>
<evidence type="ECO:0000313" key="3">
    <source>
        <dbReference type="EMBL" id="KAB8071292.1"/>
    </source>
</evidence>
<protein>
    <recommendedName>
        <fullName evidence="5">P-loop containing nucleoside triphosphate hydrolase protein</fullName>
    </recommendedName>
</protein>
<evidence type="ECO:0000313" key="4">
    <source>
        <dbReference type="Proteomes" id="UP000326565"/>
    </source>
</evidence>
<gene>
    <name evidence="3" type="ORF">BDV29DRAFT_159648</name>
</gene>
<dbReference type="EMBL" id="ML732277">
    <property type="protein sequence ID" value="KAB8071292.1"/>
    <property type="molecule type" value="Genomic_DNA"/>
</dbReference>
<keyword evidence="4" id="KW-1185">Reference proteome</keyword>
<dbReference type="GO" id="GO:0016020">
    <property type="term" value="C:membrane"/>
    <property type="evidence" value="ECO:0007669"/>
    <property type="project" value="TreeGrafter"/>
</dbReference>
<sequence length="240" mass="26397">MLRKNGSGILILDEATSSVDSDTDAVMQKVIKEGFAGYTIISVAHRLDTIMDSDKVAVLDGGRLAEFDSPENLLARDRSGKPTVVLSMSTGHLVTFDLAVDLLAICGILIAFDPAVDLLAVCAVYGVLVTFDPAVDFFAVLRLFSWRRHDGSGESQEDPVQCVHDGRAVRVDLIYDFGEWKVADRDINDMSAWWNGADTFALGTWIYSRSFTTHASVYCLSFPNKDTLSARRQSMVSLFD</sequence>
<dbReference type="Proteomes" id="UP000326565">
    <property type="component" value="Unassembled WGS sequence"/>
</dbReference>
<dbReference type="PANTHER" id="PTHR24223">
    <property type="entry name" value="ATP-BINDING CASSETTE SUB-FAMILY C"/>
    <property type="match status" value="1"/>
</dbReference>
<accession>A0A5N5WW19</accession>
<dbReference type="InterPro" id="IPR027417">
    <property type="entry name" value="P-loop_NTPase"/>
</dbReference>
<evidence type="ECO:0008006" key="5">
    <source>
        <dbReference type="Google" id="ProtNLM"/>
    </source>
</evidence>
<dbReference type="GO" id="GO:0005524">
    <property type="term" value="F:ATP binding"/>
    <property type="evidence" value="ECO:0007669"/>
    <property type="project" value="UniProtKB-KW"/>
</dbReference>
<keyword evidence="1" id="KW-0547">Nucleotide-binding</keyword>
<dbReference type="GO" id="GO:0042626">
    <property type="term" value="F:ATPase-coupled transmembrane transporter activity"/>
    <property type="evidence" value="ECO:0007669"/>
    <property type="project" value="TreeGrafter"/>
</dbReference>
<organism evidence="3 4">
    <name type="scientific">Aspergillus leporis</name>
    <dbReference type="NCBI Taxonomy" id="41062"/>
    <lineage>
        <taxon>Eukaryota</taxon>
        <taxon>Fungi</taxon>
        <taxon>Dikarya</taxon>
        <taxon>Ascomycota</taxon>
        <taxon>Pezizomycotina</taxon>
        <taxon>Eurotiomycetes</taxon>
        <taxon>Eurotiomycetidae</taxon>
        <taxon>Eurotiales</taxon>
        <taxon>Aspergillaceae</taxon>
        <taxon>Aspergillus</taxon>
        <taxon>Aspergillus subgen. Circumdati</taxon>
    </lineage>
</organism>
<proteinExistence type="predicted"/>